<dbReference type="Proteomes" id="UP001371456">
    <property type="component" value="Unassembled WGS sequence"/>
</dbReference>
<keyword evidence="6" id="KW-0233">DNA recombination</keyword>
<feature type="domain" description="OB" evidence="11">
    <location>
        <begin position="329"/>
        <end position="386"/>
    </location>
</feature>
<comment type="subcellular location">
    <subcellularLocation>
        <location evidence="1">Nucleus</location>
    </subcellularLocation>
</comment>
<accession>A0AAN8T348</accession>
<reference evidence="13 14" key="1">
    <citation type="submission" date="2024-02" db="EMBL/GenBank/DDBJ databases">
        <title>de novo genome assembly of Solanum bulbocastanum strain 11H21.</title>
        <authorList>
            <person name="Hosaka A.J."/>
        </authorList>
    </citation>
    <scope>NUCLEOTIDE SEQUENCE [LARGE SCALE GENOMIC DNA]</scope>
    <source>
        <tissue evidence="13">Young leaves</tissue>
    </source>
</reference>
<dbReference type="InterPro" id="IPR012340">
    <property type="entry name" value="NA-bd_OB-fold"/>
</dbReference>
<dbReference type="FunFam" id="2.40.50.140:FF:000184">
    <property type="entry name" value="replication protein A 32 kDa subunit A-like"/>
    <property type="match status" value="1"/>
</dbReference>
<dbReference type="SUPFAM" id="SSF50249">
    <property type="entry name" value="Nucleic acid-binding proteins"/>
    <property type="match status" value="1"/>
</dbReference>
<evidence type="ECO:0000256" key="2">
    <source>
        <dbReference type="ARBA" id="ARBA00007815"/>
    </source>
</evidence>
<feature type="domain" description="Replication protein A C-terminal" evidence="12">
    <location>
        <begin position="416"/>
        <end position="505"/>
    </location>
</feature>
<dbReference type="GO" id="GO:0005662">
    <property type="term" value="C:DNA replication factor A complex"/>
    <property type="evidence" value="ECO:0007669"/>
    <property type="project" value="TreeGrafter"/>
</dbReference>
<dbReference type="GO" id="GO:0006260">
    <property type="term" value="P:DNA replication"/>
    <property type="evidence" value="ECO:0007669"/>
    <property type="project" value="UniProtKB-KW"/>
</dbReference>
<dbReference type="Pfam" id="PF01336">
    <property type="entry name" value="tRNA_anti-codon"/>
    <property type="match status" value="1"/>
</dbReference>
<evidence type="ECO:0000313" key="13">
    <source>
        <dbReference type="EMBL" id="KAK6778789.1"/>
    </source>
</evidence>
<feature type="region of interest" description="Disordered" evidence="10">
    <location>
        <begin position="257"/>
        <end position="276"/>
    </location>
</feature>
<dbReference type="InterPro" id="IPR036390">
    <property type="entry name" value="WH_DNA-bd_sf"/>
</dbReference>
<dbReference type="InterPro" id="IPR014892">
    <property type="entry name" value="RPA_C"/>
</dbReference>
<dbReference type="InterPro" id="IPR036388">
    <property type="entry name" value="WH-like_DNA-bd_sf"/>
</dbReference>
<dbReference type="GO" id="GO:0035861">
    <property type="term" value="C:site of double-strand break"/>
    <property type="evidence" value="ECO:0007669"/>
    <property type="project" value="TreeGrafter"/>
</dbReference>
<dbReference type="CDD" id="cd04478">
    <property type="entry name" value="RPA2_DBD_D"/>
    <property type="match status" value="1"/>
</dbReference>
<protein>
    <submittedName>
        <fullName evidence="13">Uncharacterized protein</fullName>
    </submittedName>
</protein>
<sequence>MAIQSDTNHVYSPCADAKVQRSDGFSFGVAFASRTSFFVNSSVQLSPCDKRLSLSSANSQIAVFRPKVDEISLLTINTSSFFPDSYGGYMVAFAGRKYAARSLPAFVANGTFTVTSFTLVHEFKKGRLENLYWKRDGCSSCSGNSNFVCLNGQDCAIRTNNCKNRGGNVDCSLGIQLTFSGTDKHASVFNSWFEVKNLRQYSLYGLYSNLRVRSAKRLLEKEELNRREPNRVTHTGGEMYGGNNQFDGNAAFSGGGFMPSQATQTAGDHSFSPAKNRDSQTLIPLTVKQISEAFQSSDDKTNFLIDGVDVNNVKLVGILCNKAERVTDVSFVVDDGTGRLDCFRWVNEAVDTKEMEAVTNGMYVRVHGHLKGFHGKKQLMAYSVRPVDDYNEIAYHFAEVIYVHSYNSSLRKQHDSSSMPSSAFSTPLKGYQASASNQFPGYSMDGIRGVDKMVLDFLQQPSCLALEKGVHRNELVQQLQLPSEKISEALDSLESEGLIYTTIDEFHYKSTGNGYISYDNSIYLPFLSSLFVNCRNLF</sequence>
<evidence type="ECO:0000256" key="3">
    <source>
        <dbReference type="ARBA" id="ARBA00022705"/>
    </source>
</evidence>
<dbReference type="EMBL" id="JBANQN010000010">
    <property type="protein sequence ID" value="KAK6778789.1"/>
    <property type="molecule type" value="Genomic_DNA"/>
</dbReference>
<dbReference type="FunFam" id="1.10.10.10:FF:000168">
    <property type="entry name" value="Replication protein A 32 kDa subunit"/>
    <property type="match status" value="1"/>
</dbReference>
<evidence type="ECO:0000259" key="11">
    <source>
        <dbReference type="Pfam" id="PF01336"/>
    </source>
</evidence>
<dbReference type="Pfam" id="PF08784">
    <property type="entry name" value="RPA_C"/>
    <property type="match status" value="1"/>
</dbReference>
<comment type="function">
    <text evidence="9">Component of the replication protein A complex (RPA) required for DNA recombination, repair and replication. The activity of RPA is mediated by single-stranded DNA binding and protein interactions. Required fo cell division in meristems. Involved in the maintenance of transcriptional epigenetic gene silencing (TGS) at specific loci (including some transposons) by regulating histone H3 acetylation, 'Lys-4' and 'Lys-9' methylation.</text>
</comment>
<dbReference type="PANTHER" id="PTHR13989">
    <property type="entry name" value="REPLICATION PROTEIN A-RELATED"/>
    <property type="match status" value="1"/>
</dbReference>
<dbReference type="PANTHER" id="PTHR13989:SF16">
    <property type="entry name" value="REPLICATION PROTEIN A2"/>
    <property type="match status" value="1"/>
</dbReference>
<keyword evidence="3" id="KW-0235">DNA replication</keyword>
<evidence type="ECO:0000256" key="7">
    <source>
        <dbReference type="ARBA" id="ARBA00023204"/>
    </source>
</evidence>
<dbReference type="Gene3D" id="2.40.50.140">
    <property type="entry name" value="Nucleic acid-binding proteins"/>
    <property type="match status" value="1"/>
</dbReference>
<dbReference type="AlphaFoldDB" id="A0AAN8T348"/>
<dbReference type="GO" id="GO:0006289">
    <property type="term" value="P:nucleotide-excision repair"/>
    <property type="evidence" value="ECO:0007669"/>
    <property type="project" value="TreeGrafter"/>
</dbReference>
<evidence type="ECO:0000256" key="5">
    <source>
        <dbReference type="ARBA" id="ARBA00023125"/>
    </source>
</evidence>
<dbReference type="InterPro" id="IPR040260">
    <property type="entry name" value="RFA2-like"/>
</dbReference>
<gene>
    <name evidence="13" type="ORF">RDI58_025507</name>
</gene>
<evidence type="ECO:0000259" key="12">
    <source>
        <dbReference type="Pfam" id="PF08784"/>
    </source>
</evidence>
<keyword evidence="14" id="KW-1185">Reference proteome</keyword>
<dbReference type="InterPro" id="IPR004365">
    <property type="entry name" value="NA-bd_OB_tRNA"/>
</dbReference>
<dbReference type="SUPFAM" id="SSF46785">
    <property type="entry name" value="Winged helix' DNA-binding domain"/>
    <property type="match status" value="1"/>
</dbReference>
<organism evidence="13 14">
    <name type="scientific">Solanum bulbocastanum</name>
    <name type="common">Wild potato</name>
    <dbReference type="NCBI Taxonomy" id="147425"/>
    <lineage>
        <taxon>Eukaryota</taxon>
        <taxon>Viridiplantae</taxon>
        <taxon>Streptophyta</taxon>
        <taxon>Embryophyta</taxon>
        <taxon>Tracheophyta</taxon>
        <taxon>Spermatophyta</taxon>
        <taxon>Magnoliopsida</taxon>
        <taxon>eudicotyledons</taxon>
        <taxon>Gunneridae</taxon>
        <taxon>Pentapetalae</taxon>
        <taxon>asterids</taxon>
        <taxon>lamiids</taxon>
        <taxon>Solanales</taxon>
        <taxon>Solanaceae</taxon>
        <taxon>Solanoideae</taxon>
        <taxon>Solaneae</taxon>
        <taxon>Solanum</taxon>
    </lineage>
</organism>
<keyword evidence="7" id="KW-0234">DNA repair</keyword>
<evidence type="ECO:0000256" key="6">
    <source>
        <dbReference type="ARBA" id="ARBA00023172"/>
    </source>
</evidence>
<dbReference type="Gene3D" id="1.10.10.10">
    <property type="entry name" value="Winged helix-like DNA-binding domain superfamily/Winged helix DNA-binding domain"/>
    <property type="match status" value="1"/>
</dbReference>
<dbReference type="GO" id="GO:0003697">
    <property type="term" value="F:single-stranded DNA binding"/>
    <property type="evidence" value="ECO:0007669"/>
    <property type="project" value="TreeGrafter"/>
</dbReference>
<evidence type="ECO:0000256" key="8">
    <source>
        <dbReference type="ARBA" id="ARBA00023242"/>
    </source>
</evidence>
<keyword evidence="5" id="KW-0238">DNA-binding</keyword>
<evidence type="ECO:0000256" key="9">
    <source>
        <dbReference type="ARBA" id="ARBA00057177"/>
    </source>
</evidence>
<comment type="similarity">
    <text evidence="2">Belongs to the replication factor A protein 2 family.</text>
</comment>
<evidence type="ECO:0000313" key="14">
    <source>
        <dbReference type="Proteomes" id="UP001371456"/>
    </source>
</evidence>
<keyword evidence="8" id="KW-0539">Nucleus</keyword>
<dbReference type="GO" id="GO:0000724">
    <property type="term" value="P:double-strand break repair via homologous recombination"/>
    <property type="evidence" value="ECO:0007669"/>
    <property type="project" value="TreeGrafter"/>
</dbReference>
<comment type="caution">
    <text evidence="13">The sequence shown here is derived from an EMBL/GenBank/DDBJ whole genome shotgun (WGS) entry which is preliminary data.</text>
</comment>
<keyword evidence="4" id="KW-0227">DNA damage</keyword>
<dbReference type="GO" id="GO:0000781">
    <property type="term" value="C:chromosome, telomeric region"/>
    <property type="evidence" value="ECO:0007669"/>
    <property type="project" value="TreeGrafter"/>
</dbReference>
<proteinExistence type="inferred from homology"/>
<name>A0AAN8T348_SOLBU</name>
<evidence type="ECO:0000256" key="4">
    <source>
        <dbReference type="ARBA" id="ARBA00022763"/>
    </source>
</evidence>
<evidence type="ECO:0000256" key="10">
    <source>
        <dbReference type="SAM" id="MobiDB-lite"/>
    </source>
</evidence>
<evidence type="ECO:0000256" key="1">
    <source>
        <dbReference type="ARBA" id="ARBA00004123"/>
    </source>
</evidence>